<reference evidence="3" key="1">
    <citation type="journal article" date="2022" name="Int. J. Syst. Evol. Microbiol.">
        <title>Pseudomonas aegrilactucae sp. nov. and Pseudomonas morbosilactucae sp. nov., pathogens causing bacterial rot of lettuce in Japan.</title>
        <authorList>
            <person name="Sawada H."/>
            <person name="Fujikawa T."/>
            <person name="Satou M."/>
        </authorList>
    </citation>
    <scope>NUCLEOTIDE SEQUENCE</scope>
    <source>
        <strain evidence="3">0166_1</strain>
    </source>
</reference>
<dbReference type="PANTHER" id="PTHR43048:SF3">
    <property type="entry name" value="METHYLMALONYL-COA EPIMERASE, MITOCHONDRIAL"/>
    <property type="match status" value="1"/>
</dbReference>
<organism evidence="3 4">
    <name type="scientific">Capillimicrobium parvum</name>
    <dbReference type="NCBI Taxonomy" id="2884022"/>
    <lineage>
        <taxon>Bacteria</taxon>
        <taxon>Bacillati</taxon>
        <taxon>Actinomycetota</taxon>
        <taxon>Thermoleophilia</taxon>
        <taxon>Solirubrobacterales</taxon>
        <taxon>Capillimicrobiaceae</taxon>
        <taxon>Capillimicrobium</taxon>
    </lineage>
</organism>
<evidence type="ECO:0000259" key="2">
    <source>
        <dbReference type="PROSITE" id="PS51819"/>
    </source>
</evidence>
<evidence type="ECO:0000313" key="3">
    <source>
        <dbReference type="EMBL" id="UGS34871.1"/>
    </source>
</evidence>
<sequence length="151" mass="16442">MRATAMGVHHTGVTVRDIDRSLEWYRTMFGFEPAVLVRGDEPLAPEIGEAIGVPGARMHYAFLPVGDGGDQIELLQYLDPVGADFTLSNKDVGATHIAIRVDDCVAQYEHMTANGASFRRPPIVLEGDLAGVAFAYATDPDGMQVEIWQQP</sequence>
<protein>
    <recommendedName>
        <fullName evidence="2">VOC domain-containing protein</fullName>
    </recommendedName>
</protein>
<dbReference type="EMBL" id="CP087164">
    <property type="protein sequence ID" value="UGS34871.1"/>
    <property type="molecule type" value="Genomic_DNA"/>
</dbReference>
<feature type="domain" description="VOC" evidence="2">
    <location>
        <begin position="7"/>
        <end position="150"/>
    </location>
</feature>
<dbReference type="KEGG" id="sbae:DSM104329_01253"/>
<dbReference type="Gene3D" id="3.10.180.10">
    <property type="entry name" value="2,3-Dihydroxybiphenyl 1,2-Dioxygenase, domain 1"/>
    <property type="match status" value="1"/>
</dbReference>
<dbReference type="RefSeq" id="WP_259314537.1">
    <property type="nucleotide sequence ID" value="NZ_CP087164.1"/>
</dbReference>
<gene>
    <name evidence="3" type="ORF">DSM104329_01253</name>
</gene>
<dbReference type="Pfam" id="PF00903">
    <property type="entry name" value="Glyoxalase"/>
    <property type="match status" value="1"/>
</dbReference>
<proteinExistence type="predicted"/>
<keyword evidence="1" id="KW-0479">Metal-binding</keyword>
<dbReference type="GO" id="GO:0046872">
    <property type="term" value="F:metal ion binding"/>
    <property type="evidence" value="ECO:0007669"/>
    <property type="project" value="UniProtKB-KW"/>
</dbReference>
<dbReference type="PROSITE" id="PS51819">
    <property type="entry name" value="VOC"/>
    <property type="match status" value="1"/>
</dbReference>
<evidence type="ECO:0000256" key="1">
    <source>
        <dbReference type="ARBA" id="ARBA00022723"/>
    </source>
</evidence>
<dbReference type="Proteomes" id="UP001162834">
    <property type="component" value="Chromosome"/>
</dbReference>
<dbReference type="InterPro" id="IPR037523">
    <property type="entry name" value="VOC_core"/>
</dbReference>
<dbReference type="InterPro" id="IPR004360">
    <property type="entry name" value="Glyas_Fos-R_dOase_dom"/>
</dbReference>
<accession>A0A9E6XUX7</accession>
<dbReference type="InterPro" id="IPR029068">
    <property type="entry name" value="Glyas_Bleomycin-R_OHBP_Dase"/>
</dbReference>
<name>A0A9E6XUX7_9ACTN</name>
<dbReference type="GO" id="GO:0004493">
    <property type="term" value="F:methylmalonyl-CoA epimerase activity"/>
    <property type="evidence" value="ECO:0007669"/>
    <property type="project" value="TreeGrafter"/>
</dbReference>
<dbReference type="PANTHER" id="PTHR43048">
    <property type="entry name" value="METHYLMALONYL-COA EPIMERASE"/>
    <property type="match status" value="1"/>
</dbReference>
<dbReference type="GO" id="GO:0046491">
    <property type="term" value="P:L-methylmalonyl-CoA metabolic process"/>
    <property type="evidence" value="ECO:0007669"/>
    <property type="project" value="TreeGrafter"/>
</dbReference>
<dbReference type="AlphaFoldDB" id="A0A9E6XUX7"/>
<dbReference type="InterPro" id="IPR051785">
    <property type="entry name" value="MMCE/EMCE_epimerase"/>
</dbReference>
<dbReference type="SUPFAM" id="SSF54593">
    <property type="entry name" value="Glyoxalase/Bleomycin resistance protein/Dihydroxybiphenyl dioxygenase"/>
    <property type="match status" value="1"/>
</dbReference>
<keyword evidence="4" id="KW-1185">Reference proteome</keyword>
<evidence type="ECO:0000313" key="4">
    <source>
        <dbReference type="Proteomes" id="UP001162834"/>
    </source>
</evidence>